<dbReference type="Proteomes" id="UP000237983">
    <property type="component" value="Unassembled WGS sequence"/>
</dbReference>
<keyword evidence="1" id="KW-0472">Membrane</keyword>
<dbReference type="Pfam" id="PF11255">
    <property type="entry name" value="DUF3054"/>
    <property type="match status" value="1"/>
</dbReference>
<feature type="transmembrane region" description="Helical" evidence="1">
    <location>
        <begin position="72"/>
        <end position="90"/>
    </location>
</feature>
<dbReference type="InterPro" id="IPR021414">
    <property type="entry name" value="DUF3054"/>
</dbReference>
<name>A0A2T0VII0_9MICO</name>
<accession>A0A2T0VII0</accession>
<feature type="transmembrane region" description="Helical" evidence="1">
    <location>
        <begin position="12"/>
        <end position="29"/>
    </location>
</feature>
<dbReference type="EMBL" id="PVTL01000001">
    <property type="protein sequence ID" value="PRY70018.1"/>
    <property type="molecule type" value="Genomic_DNA"/>
</dbReference>
<evidence type="ECO:0008006" key="4">
    <source>
        <dbReference type="Google" id="ProtNLM"/>
    </source>
</evidence>
<keyword evidence="1" id="KW-0812">Transmembrane</keyword>
<keyword evidence="1" id="KW-1133">Transmembrane helix</keyword>
<keyword evidence="3" id="KW-1185">Reference proteome</keyword>
<evidence type="ECO:0000256" key="1">
    <source>
        <dbReference type="SAM" id="Phobius"/>
    </source>
</evidence>
<protein>
    <recommendedName>
        <fullName evidence="4">DUF3054 family protein</fullName>
    </recommendedName>
</protein>
<organism evidence="2 3">
    <name type="scientific">Glaciihabitans tibetensis</name>
    <dbReference type="NCBI Taxonomy" id="1266600"/>
    <lineage>
        <taxon>Bacteria</taxon>
        <taxon>Bacillati</taxon>
        <taxon>Actinomycetota</taxon>
        <taxon>Actinomycetes</taxon>
        <taxon>Micrococcales</taxon>
        <taxon>Microbacteriaceae</taxon>
        <taxon>Glaciihabitans</taxon>
    </lineage>
</organism>
<feature type="transmembrane region" description="Helical" evidence="1">
    <location>
        <begin position="96"/>
        <end position="117"/>
    </location>
</feature>
<evidence type="ECO:0000313" key="3">
    <source>
        <dbReference type="Proteomes" id="UP000237983"/>
    </source>
</evidence>
<dbReference type="RefSeq" id="WP_106208839.1">
    <property type="nucleotide sequence ID" value="NZ_PVTL01000001.1"/>
</dbReference>
<comment type="caution">
    <text evidence="2">The sequence shown here is derived from an EMBL/GenBank/DDBJ whole genome shotgun (WGS) entry which is preliminary data.</text>
</comment>
<dbReference type="OrthoDB" id="3698172at2"/>
<dbReference type="AlphaFoldDB" id="A0A2T0VII0"/>
<sequence>MSTSRSPRRRAVIAVALDAFLVLTFAVIGRSSHSEALDPSGLFGTAWPFLVGLLLGWLVTRGWRAPMSLVRTGLGVWGLTVGGGLLLRAVSGQGTAPGFVIVTTVVLALFLLGWRAVARWLPVHPKRG</sequence>
<reference evidence="2 3" key="1">
    <citation type="submission" date="2018-03" db="EMBL/GenBank/DDBJ databases">
        <title>Genomic Encyclopedia of Type Strains, Phase III (KMG-III): the genomes of soil and plant-associated and newly described type strains.</title>
        <authorList>
            <person name="Whitman W."/>
        </authorList>
    </citation>
    <scope>NUCLEOTIDE SEQUENCE [LARGE SCALE GENOMIC DNA]</scope>
    <source>
        <strain evidence="2 3">CGMCC 1.12484</strain>
    </source>
</reference>
<proteinExistence type="predicted"/>
<gene>
    <name evidence="2" type="ORF">B0I08_101140</name>
</gene>
<feature type="transmembrane region" description="Helical" evidence="1">
    <location>
        <begin position="41"/>
        <end position="60"/>
    </location>
</feature>
<evidence type="ECO:0000313" key="2">
    <source>
        <dbReference type="EMBL" id="PRY70018.1"/>
    </source>
</evidence>